<accession>A0AAE0ABX5</accession>
<evidence type="ECO:0000313" key="2">
    <source>
        <dbReference type="Proteomes" id="UP001281410"/>
    </source>
</evidence>
<dbReference type="InterPro" id="IPR044730">
    <property type="entry name" value="RNase_H-like_dom_plant"/>
</dbReference>
<dbReference type="AlphaFoldDB" id="A0AAE0ABX5"/>
<dbReference type="PANTHER" id="PTHR47723:SF22">
    <property type="entry name" value="RNASE H TYPE-1 DOMAIN-CONTAINING PROTEIN"/>
    <property type="match status" value="1"/>
</dbReference>
<dbReference type="InterPro" id="IPR053151">
    <property type="entry name" value="RNase_H-like"/>
</dbReference>
<sequence length="224" mass="25068">MVRFRVGWWFKHFGGGSSVPITLILLNIVECCSEASQKKFSRPEKWIPPATNYLTLNVDGSVRGSPGYFGIGGVLRNHLGRVLCLFSYYVGVQDVISVEILAIAKACDLFGSRPDLMQQRLTIACDSKNTVELLTLLPIVFLRKDRKALLGVRMCCGGVSKKEKLEEMMGMRDEVNREVAGMTGRRESPSAGDVEVTCCQRKGCRMLLEKTKLSLPCWKYPILR</sequence>
<comment type="caution">
    <text evidence="1">The sequence shown here is derived from an EMBL/GenBank/DDBJ whole genome shotgun (WGS) entry which is preliminary data.</text>
</comment>
<evidence type="ECO:0000313" key="1">
    <source>
        <dbReference type="EMBL" id="KAK3207121.1"/>
    </source>
</evidence>
<dbReference type="InterPro" id="IPR036397">
    <property type="entry name" value="RNaseH_sf"/>
</dbReference>
<organism evidence="1 2">
    <name type="scientific">Dipteronia sinensis</name>
    <dbReference type="NCBI Taxonomy" id="43782"/>
    <lineage>
        <taxon>Eukaryota</taxon>
        <taxon>Viridiplantae</taxon>
        <taxon>Streptophyta</taxon>
        <taxon>Embryophyta</taxon>
        <taxon>Tracheophyta</taxon>
        <taxon>Spermatophyta</taxon>
        <taxon>Magnoliopsida</taxon>
        <taxon>eudicotyledons</taxon>
        <taxon>Gunneridae</taxon>
        <taxon>Pentapetalae</taxon>
        <taxon>rosids</taxon>
        <taxon>malvids</taxon>
        <taxon>Sapindales</taxon>
        <taxon>Sapindaceae</taxon>
        <taxon>Hippocastanoideae</taxon>
        <taxon>Acereae</taxon>
        <taxon>Dipteronia</taxon>
    </lineage>
</organism>
<evidence type="ECO:0008006" key="3">
    <source>
        <dbReference type="Google" id="ProtNLM"/>
    </source>
</evidence>
<name>A0AAE0ABX5_9ROSI</name>
<dbReference type="CDD" id="cd06222">
    <property type="entry name" value="RNase_H_like"/>
    <property type="match status" value="1"/>
</dbReference>
<reference evidence="1" key="1">
    <citation type="journal article" date="2023" name="Plant J.">
        <title>Genome sequences and population genomics provide insights into the demographic history, inbreeding, and mutation load of two 'living fossil' tree species of Dipteronia.</title>
        <authorList>
            <person name="Feng Y."/>
            <person name="Comes H.P."/>
            <person name="Chen J."/>
            <person name="Zhu S."/>
            <person name="Lu R."/>
            <person name="Zhang X."/>
            <person name="Li P."/>
            <person name="Qiu J."/>
            <person name="Olsen K.M."/>
            <person name="Qiu Y."/>
        </authorList>
    </citation>
    <scope>NUCLEOTIDE SEQUENCE</scope>
    <source>
        <strain evidence="1">NBL</strain>
    </source>
</reference>
<dbReference type="PANTHER" id="PTHR47723">
    <property type="entry name" value="OS05G0353850 PROTEIN"/>
    <property type="match status" value="1"/>
</dbReference>
<keyword evidence="2" id="KW-1185">Reference proteome</keyword>
<proteinExistence type="predicted"/>
<dbReference type="InterPro" id="IPR012337">
    <property type="entry name" value="RNaseH-like_sf"/>
</dbReference>
<dbReference type="SUPFAM" id="SSF53098">
    <property type="entry name" value="Ribonuclease H-like"/>
    <property type="match status" value="1"/>
</dbReference>
<dbReference type="Gene3D" id="3.30.420.10">
    <property type="entry name" value="Ribonuclease H-like superfamily/Ribonuclease H"/>
    <property type="match status" value="1"/>
</dbReference>
<protein>
    <recommendedName>
        <fullName evidence="3">RNase H type-1 domain-containing protein</fullName>
    </recommendedName>
</protein>
<gene>
    <name evidence="1" type="ORF">Dsin_021167</name>
</gene>
<dbReference type="Proteomes" id="UP001281410">
    <property type="component" value="Unassembled WGS sequence"/>
</dbReference>
<dbReference type="GO" id="GO:0003676">
    <property type="term" value="F:nucleic acid binding"/>
    <property type="evidence" value="ECO:0007669"/>
    <property type="project" value="InterPro"/>
</dbReference>
<dbReference type="EMBL" id="JANJYJ010000006">
    <property type="protein sequence ID" value="KAK3207121.1"/>
    <property type="molecule type" value="Genomic_DNA"/>
</dbReference>